<sequence>MGRPPCCDKVGVKKGPWTPQEDTLLISYVEENGPGNWRAVPTKTGLRRCSKSCRLRWTNYLRPGIKRGTFTDHEEKMIIQLQALLGNKWAAIASYLPERTDNDIKNYWNTHLKKKLKLVGNGSGQYYSEDPYSISPANDAYAQPAASNYAYSTQNIERLLKDWMKNTPPTPMEERLSSDAQNEAKSNIDYEALFGSNLEISSIHCDGFSRSDPTGQLAPLSVIENWLLCDQVGKDGLVEGRIMHIVKHIVHRRERLVWMLRHATASARHDRAIGEPGARARNPRMRKAVRSREAARLLEIA</sequence>
<dbReference type="GO" id="GO:0005634">
    <property type="term" value="C:nucleus"/>
    <property type="evidence" value="ECO:0007669"/>
    <property type="project" value="UniProtKB-SubCell"/>
</dbReference>
<dbReference type="PANTHER" id="PTHR10641">
    <property type="entry name" value="MYB FAMILY TRANSCRIPTION FACTOR"/>
    <property type="match status" value="1"/>
</dbReference>
<dbReference type="PANTHER" id="PTHR10641:SF1274">
    <property type="entry name" value="MYB-RELATED PROTEIN 306-LIKE"/>
    <property type="match status" value="1"/>
</dbReference>
<feature type="domain" description="HTH myb-type" evidence="7">
    <location>
        <begin position="9"/>
        <end position="65"/>
    </location>
</feature>
<keyword evidence="3" id="KW-0238">DNA-binding</keyword>
<dbReference type="InterPro" id="IPR017930">
    <property type="entry name" value="Myb_dom"/>
</dbReference>
<proteinExistence type="predicted"/>
<evidence type="ECO:0000256" key="1">
    <source>
        <dbReference type="ARBA" id="ARBA00004123"/>
    </source>
</evidence>
<dbReference type="OrthoDB" id="2143914at2759"/>
<evidence type="ECO:0000256" key="4">
    <source>
        <dbReference type="ARBA" id="ARBA00023242"/>
    </source>
</evidence>
<comment type="caution">
    <text evidence="8">The sequence shown here is derived from an EMBL/GenBank/DDBJ whole genome shotgun (WGS) entry which is preliminary data.</text>
</comment>
<dbReference type="EMBL" id="BKCP01006072">
    <property type="protein sequence ID" value="GER41377.1"/>
    <property type="molecule type" value="Genomic_DNA"/>
</dbReference>
<gene>
    <name evidence="8" type="ORF">STAS_18086</name>
</gene>
<keyword evidence="9" id="KW-1185">Reference proteome</keyword>
<dbReference type="SUPFAM" id="SSF46689">
    <property type="entry name" value="Homeodomain-like"/>
    <property type="match status" value="1"/>
</dbReference>
<dbReference type="GO" id="GO:0003677">
    <property type="term" value="F:DNA binding"/>
    <property type="evidence" value="ECO:0007669"/>
    <property type="project" value="UniProtKB-KW"/>
</dbReference>
<keyword evidence="4" id="KW-0539">Nucleus</keyword>
<evidence type="ECO:0000256" key="5">
    <source>
        <dbReference type="ARBA" id="ARBA00057804"/>
    </source>
</evidence>
<dbReference type="Proteomes" id="UP000325081">
    <property type="component" value="Unassembled WGS sequence"/>
</dbReference>
<dbReference type="Gene3D" id="1.10.10.60">
    <property type="entry name" value="Homeodomain-like"/>
    <property type="match status" value="2"/>
</dbReference>
<dbReference type="FunFam" id="1.10.10.60:FF:000001">
    <property type="entry name" value="MYB-related transcription factor"/>
    <property type="match status" value="1"/>
</dbReference>
<dbReference type="PROSITE" id="PS51294">
    <property type="entry name" value="HTH_MYB"/>
    <property type="match status" value="2"/>
</dbReference>
<feature type="domain" description="Myb-like" evidence="6">
    <location>
        <begin position="62"/>
        <end position="112"/>
    </location>
</feature>
<evidence type="ECO:0000313" key="9">
    <source>
        <dbReference type="Proteomes" id="UP000325081"/>
    </source>
</evidence>
<protein>
    <submittedName>
        <fullName evidence="8">Myb domain protein 60</fullName>
    </submittedName>
</protein>
<evidence type="ECO:0000256" key="3">
    <source>
        <dbReference type="ARBA" id="ARBA00023125"/>
    </source>
</evidence>
<dbReference type="InterPro" id="IPR009057">
    <property type="entry name" value="Homeodomain-like_sf"/>
</dbReference>
<dbReference type="GO" id="GO:0009733">
    <property type="term" value="P:response to auxin"/>
    <property type="evidence" value="ECO:0007669"/>
    <property type="project" value="TreeGrafter"/>
</dbReference>
<comment type="subcellular location">
    <subcellularLocation>
        <location evidence="1">Nucleus</location>
    </subcellularLocation>
</comment>
<evidence type="ECO:0000259" key="6">
    <source>
        <dbReference type="PROSITE" id="PS50090"/>
    </source>
</evidence>
<evidence type="ECO:0000313" key="8">
    <source>
        <dbReference type="EMBL" id="GER41377.1"/>
    </source>
</evidence>
<feature type="domain" description="Myb-like" evidence="6">
    <location>
        <begin position="9"/>
        <end position="61"/>
    </location>
</feature>
<keyword evidence="2" id="KW-0677">Repeat</keyword>
<evidence type="ECO:0000259" key="7">
    <source>
        <dbReference type="PROSITE" id="PS51294"/>
    </source>
</evidence>
<comment type="function">
    <text evidence="5">Transcription factor.</text>
</comment>
<dbReference type="Pfam" id="PF00249">
    <property type="entry name" value="Myb_DNA-binding"/>
    <property type="match status" value="2"/>
</dbReference>
<dbReference type="SMART" id="SM00717">
    <property type="entry name" value="SANT"/>
    <property type="match status" value="2"/>
</dbReference>
<dbReference type="CDD" id="cd00167">
    <property type="entry name" value="SANT"/>
    <property type="match status" value="2"/>
</dbReference>
<feature type="non-terminal residue" evidence="8">
    <location>
        <position position="301"/>
    </location>
</feature>
<organism evidence="8 9">
    <name type="scientific">Striga asiatica</name>
    <name type="common">Asiatic witchweed</name>
    <name type="synonym">Buchnera asiatica</name>
    <dbReference type="NCBI Taxonomy" id="4170"/>
    <lineage>
        <taxon>Eukaryota</taxon>
        <taxon>Viridiplantae</taxon>
        <taxon>Streptophyta</taxon>
        <taxon>Embryophyta</taxon>
        <taxon>Tracheophyta</taxon>
        <taxon>Spermatophyta</taxon>
        <taxon>Magnoliopsida</taxon>
        <taxon>eudicotyledons</taxon>
        <taxon>Gunneridae</taxon>
        <taxon>Pentapetalae</taxon>
        <taxon>asterids</taxon>
        <taxon>lamiids</taxon>
        <taxon>Lamiales</taxon>
        <taxon>Orobanchaceae</taxon>
        <taxon>Buchnereae</taxon>
        <taxon>Striga</taxon>
    </lineage>
</organism>
<dbReference type="InterPro" id="IPR015495">
    <property type="entry name" value="Myb_TF_plants"/>
</dbReference>
<name>A0A5A7QAC3_STRAF</name>
<reference evidence="9" key="1">
    <citation type="journal article" date="2019" name="Curr. Biol.">
        <title>Genome Sequence of Striga asiatica Provides Insight into the Evolution of Plant Parasitism.</title>
        <authorList>
            <person name="Yoshida S."/>
            <person name="Kim S."/>
            <person name="Wafula E.K."/>
            <person name="Tanskanen J."/>
            <person name="Kim Y.M."/>
            <person name="Honaas L."/>
            <person name="Yang Z."/>
            <person name="Spallek T."/>
            <person name="Conn C.E."/>
            <person name="Ichihashi Y."/>
            <person name="Cheong K."/>
            <person name="Cui S."/>
            <person name="Der J.P."/>
            <person name="Gundlach H."/>
            <person name="Jiao Y."/>
            <person name="Hori C."/>
            <person name="Ishida J.K."/>
            <person name="Kasahara H."/>
            <person name="Kiba T."/>
            <person name="Kim M.S."/>
            <person name="Koo N."/>
            <person name="Laohavisit A."/>
            <person name="Lee Y.H."/>
            <person name="Lumba S."/>
            <person name="McCourt P."/>
            <person name="Mortimer J.C."/>
            <person name="Mutuku J.M."/>
            <person name="Nomura T."/>
            <person name="Sasaki-Sekimoto Y."/>
            <person name="Seto Y."/>
            <person name="Wang Y."/>
            <person name="Wakatake T."/>
            <person name="Sakakibara H."/>
            <person name="Demura T."/>
            <person name="Yamaguchi S."/>
            <person name="Yoneyama K."/>
            <person name="Manabe R.I."/>
            <person name="Nelson D.C."/>
            <person name="Schulman A.H."/>
            <person name="Timko M.P."/>
            <person name="dePamphilis C.W."/>
            <person name="Choi D."/>
            <person name="Shirasu K."/>
        </authorList>
    </citation>
    <scope>NUCLEOTIDE SEQUENCE [LARGE SCALE GENOMIC DNA]</scope>
    <source>
        <strain evidence="9">cv. UVA1</strain>
    </source>
</reference>
<feature type="domain" description="HTH myb-type" evidence="7">
    <location>
        <begin position="66"/>
        <end position="116"/>
    </location>
</feature>
<evidence type="ECO:0000256" key="2">
    <source>
        <dbReference type="ARBA" id="ARBA00022737"/>
    </source>
</evidence>
<dbReference type="PROSITE" id="PS50090">
    <property type="entry name" value="MYB_LIKE"/>
    <property type="match status" value="2"/>
</dbReference>
<dbReference type="InterPro" id="IPR001005">
    <property type="entry name" value="SANT/Myb"/>
</dbReference>
<accession>A0A5A7QAC3</accession>
<dbReference type="AlphaFoldDB" id="A0A5A7QAC3"/>